<dbReference type="RefSeq" id="WP_007139635.1">
    <property type="nucleotide sequence ID" value="NZ_AHKF01000032.1"/>
</dbReference>
<feature type="region of interest" description="Disordered" evidence="1">
    <location>
        <begin position="23"/>
        <end position="84"/>
    </location>
</feature>
<dbReference type="Proteomes" id="UP000005566">
    <property type="component" value="Unassembled WGS sequence"/>
</dbReference>
<dbReference type="eggNOG" id="ENOG5032GX3">
    <property type="taxonomic scope" value="Bacteria"/>
</dbReference>
<gene>
    <name evidence="2" type="ORF">HJ01_03457</name>
</gene>
<comment type="caution">
    <text evidence="2">The sequence shown here is derived from an EMBL/GenBank/DDBJ whole genome shotgun (WGS) entry which is preliminary data.</text>
</comment>
<dbReference type="EMBL" id="AHKF01000032">
    <property type="protein sequence ID" value="EIA07185.1"/>
    <property type="molecule type" value="Genomic_DNA"/>
</dbReference>
<sequence>MKKISMFIGMLSILAIVSCKKKEEAPQPSETTIEVNTPAPEVEENADGTSVSVGTEGVDVSTKNGANETNINVGGGDAKVEVKK</sequence>
<protein>
    <submittedName>
        <fullName evidence="2">Uncharacterized protein</fullName>
    </submittedName>
</protein>
<keyword evidence="3" id="KW-1185">Reference proteome</keyword>
<evidence type="ECO:0000256" key="1">
    <source>
        <dbReference type="SAM" id="MobiDB-lite"/>
    </source>
</evidence>
<proteinExistence type="predicted"/>
<accession>H7FWB0</accession>
<feature type="compositionally biased region" description="Polar residues" evidence="1">
    <location>
        <begin position="61"/>
        <end position="72"/>
    </location>
</feature>
<dbReference type="OrthoDB" id="1367090at2"/>
<dbReference type="PROSITE" id="PS51257">
    <property type="entry name" value="PROKAR_LIPOPROTEIN"/>
    <property type="match status" value="1"/>
</dbReference>
<dbReference type="AlphaFoldDB" id="H7FWB0"/>
<evidence type="ECO:0000313" key="2">
    <source>
        <dbReference type="EMBL" id="EIA07185.1"/>
    </source>
</evidence>
<dbReference type="PATRIC" id="fig|1086011.3.peg.3388"/>
<reference evidence="2 3" key="1">
    <citation type="journal article" date="2014" name="Acta Crystallogr. D">
        <title>Structure-based characterization and antifreeze properties of a hyperactive ice-binding protein from the Antarctic bacterium Flavobacterium frigoris PS1.</title>
        <authorList>
            <person name="Do H."/>
            <person name="Kim S.J."/>
            <person name="Kim H.J."/>
            <person name="Lee J.H."/>
        </authorList>
    </citation>
    <scope>NUCLEOTIDE SEQUENCE [LARGE SCALE GENOMIC DNA]</scope>
    <source>
        <strain evidence="2 3">PS1</strain>
    </source>
</reference>
<organism evidence="2 3">
    <name type="scientific">Flavobacterium frigoris (strain PS1)</name>
    <dbReference type="NCBI Taxonomy" id="1086011"/>
    <lineage>
        <taxon>Bacteria</taxon>
        <taxon>Pseudomonadati</taxon>
        <taxon>Bacteroidota</taxon>
        <taxon>Flavobacteriia</taxon>
        <taxon>Flavobacteriales</taxon>
        <taxon>Flavobacteriaceae</taxon>
        <taxon>Flavobacterium</taxon>
    </lineage>
</organism>
<name>H7FWB0_FLAFP</name>
<evidence type="ECO:0000313" key="3">
    <source>
        <dbReference type="Proteomes" id="UP000005566"/>
    </source>
</evidence>
<dbReference type="STRING" id="1086011.HJ01_03457"/>